<dbReference type="InterPro" id="IPR041881">
    <property type="entry name" value="PqqD_sf"/>
</dbReference>
<dbReference type="Proteomes" id="UP000265366">
    <property type="component" value="Unassembled WGS sequence"/>
</dbReference>
<dbReference type="OrthoDB" id="1495225at2"/>
<keyword evidence="2" id="KW-1185">Reference proteome</keyword>
<dbReference type="Pfam" id="PF05402">
    <property type="entry name" value="PqqD"/>
    <property type="match status" value="1"/>
</dbReference>
<dbReference type="AlphaFoldDB" id="A0A3A1P7L1"/>
<reference evidence="1 2" key="1">
    <citation type="submission" date="2018-08" db="EMBL/GenBank/DDBJ databases">
        <title>Erythrobacter zhengii sp.nov., a bacterium isolated from deep-sea sediment.</title>
        <authorList>
            <person name="Fang C."/>
            <person name="Wu Y.-H."/>
            <person name="Sun C."/>
            <person name="Wang H."/>
            <person name="Cheng H."/>
            <person name="Meng F.-X."/>
            <person name="Wang C.-S."/>
            <person name="Xu X.-W."/>
        </authorList>
    </citation>
    <scope>NUCLEOTIDE SEQUENCE [LARGE SCALE GENOMIC DNA]</scope>
    <source>
        <strain evidence="1 2">CCTCC AB 2015396</strain>
    </source>
</reference>
<accession>A0A3A1P7L1</accession>
<organism evidence="1 2">
    <name type="scientific">Aurantiacibacter xanthus</name>
    <dbReference type="NCBI Taxonomy" id="1784712"/>
    <lineage>
        <taxon>Bacteria</taxon>
        <taxon>Pseudomonadati</taxon>
        <taxon>Pseudomonadota</taxon>
        <taxon>Alphaproteobacteria</taxon>
        <taxon>Sphingomonadales</taxon>
        <taxon>Erythrobacteraceae</taxon>
        <taxon>Aurantiacibacter</taxon>
    </lineage>
</organism>
<evidence type="ECO:0000313" key="1">
    <source>
        <dbReference type="EMBL" id="RIV89755.1"/>
    </source>
</evidence>
<gene>
    <name evidence="1" type="ORF">D2V17_05680</name>
</gene>
<name>A0A3A1P7L1_9SPHN</name>
<sequence>MNSGDSSAMYRRCEDLVVCDLDGGSALLDLNTSTYFKLNGTASFIWEKLGDQPMDADMLAEELIKVYDVEKAVCLPDIQYVLNELATANLITDQP</sequence>
<evidence type="ECO:0000313" key="2">
    <source>
        <dbReference type="Proteomes" id="UP000265366"/>
    </source>
</evidence>
<protein>
    <submittedName>
        <fullName evidence="1">PqqD family protein</fullName>
    </submittedName>
</protein>
<dbReference type="Gene3D" id="1.10.10.1150">
    <property type="entry name" value="Coenzyme PQQ synthesis protein D (PqqD)"/>
    <property type="match status" value="1"/>
</dbReference>
<proteinExistence type="predicted"/>
<comment type="caution">
    <text evidence="1">The sequence shown here is derived from an EMBL/GenBank/DDBJ whole genome shotgun (WGS) entry which is preliminary data.</text>
</comment>
<dbReference type="InterPro" id="IPR008792">
    <property type="entry name" value="PQQD"/>
</dbReference>
<dbReference type="EMBL" id="QXFM01000057">
    <property type="protein sequence ID" value="RIV89755.1"/>
    <property type="molecule type" value="Genomic_DNA"/>
</dbReference>